<protein>
    <submittedName>
        <fullName evidence="2">Uncharacterized protein</fullName>
    </submittedName>
</protein>
<accession>A0A426Z8W5</accession>
<feature type="compositionally biased region" description="Basic and acidic residues" evidence="1">
    <location>
        <begin position="142"/>
        <end position="155"/>
    </location>
</feature>
<feature type="compositionally biased region" description="Basic residues" evidence="1">
    <location>
        <begin position="104"/>
        <end position="116"/>
    </location>
</feature>
<feature type="region of interest" description="Disordered" evidence="1">
    <location>
        <begin position="92"/>
        <end position="155"/>
    </location>
</feature>
<dbReference type="AlphaFoldDB" id="A0A426Z8W5"/>
<dbReference type="EMBL" id="AMZH03007801">
    <property type="protein sequence ID" value="RRT60405.1"/>
    <property type="molecule type" value="Genomic_DNA"/>
</dbReference>
<organism evidence="2 3">
    <name type="scientific">Ensete ventricosum</name>
    <name type="common">Abyssinian banana</name>
    <name type="synonym">Musa ensete</name>
    <dbReference type="NCBI Taxonomy" id="4639"/>
    <lineage>
        <taxon>Eukaryota</taxon>
        <taxon>Viridiplantae</taxon>
        <taxon>Streptophyta</taxon>
        <taxon>Embryophyta</taxon>
        <taxon>Tracheophyta</taxon>
        <taxon>Spermatophyta</taxon>
        <taxon>Magnoliopsida</taxon>
        <taxon>Liliopsida</taxon>
        <taxon>Zingiberales</taxon>
        <taxon>Musaceae</taxon>
        <taxon>Ensete</taxon>
    </lineage>
</organism>
<dbReference type="Proteomes" id="UP000287651">
    <property type="component" value="Unassembled WGS sequence"/>
</dbReference>
<gene>
    <name evidence="2" type="ORF">B296_00033681</name>
</gene>
<evidence type="ECO:0000313" key="2">
    <source>
        <dbReference type="EMBL" id="RRT60405.1"/>
    </source>
</evidence>
<evidence type="ECO:0000313" key="3">
    <source>
        <dbReference type="Proteomes" id="UP000287651"/>
    </source>
</evidence>
<comment type="caution">
    <text evidence="2">The sequence shown here is derived from an EMBL/GenBank/DDBJ whole genome shotgun (WGS) entry which is preliminary data.</text>
</comment>
<reference evidence="2 3" key="1">
    <citation type="journal article" date="2014" name="Agronomy (Basel)">
        <title>A Draft Genome Sequence for Ensete ventricosum, the Drought-Tolerant Tree Against Hunger.</title>
        <authorList>
            <person name="Harrison J."/>
            <person name="Moore K.A."/>
            <person name="Paszkiewicz K."/>
            <person name="Jones T."/>
            <person name="Grant M."/>
            <person name="Ambacheew D."/>
            <person name="Muzemil S."/>
            <person name="Studholme D.J."/>
        </authorList>
    </citation>
    <scope>NUCLEOTIDE SEQUENCE [LARGE SCALE GENOMIC DNA]</scope>
</reference>
<feature type="compositionally biased region" description="Low complexity" evidence="1">
    <location>
        <begin position="117"/>
        <end position="135"/>
    </location>
</feature>
<feature type="non-terminal residue" evidence="2">
    <location>
        <position position="1"/>
    </location>
</feature>
<proteinExistence type="predicted"/>
<sequence>FRLESGQLRDGPHFTSSLQRTAAACAPVAVLHARVSQRVPHHAAFAVAAHLQPPSPLVACLWARIARRSPSVAARDHTVHCLSSSHVRCCGPRRTRAHLPAGARRSRPRATRRSRPRGVTPLRSSATSPLPSLAPINGALGERQKVMGQEERRKP</sequence>
<evidence type="ECO:0000256" key="1">
    <source>
        <dbReference type="SAM" id="MobiDB-lite"/>
    </source>
</evidence>
<name>A0A426Z8W5_ENSVE</name>